<dbReference type="EnsemblMetazoa" id="Aqu2.1.22624_001">
    <property type="protein sequence ID" value="Aqu2.1.22624_001"/>
    <property type="gene ID" value="Aqu2.1.22624"/>
</dbReference>
<evidence type="ECO:0000313" key="1">
    <source>
        <dbReference type="EnsemblMetazoa" id="Aqu2.1.22624_001"/>
    </source>
</evidence>
<accession>A0A1X7U519</accession>
<sequence>MEQRLISRVQAYMKLIVLPLGQRALAGQTIDFPANVFEVFNFLPRPLNSDGVLLVKRPESTSATVSV</sequence>
<dbReference type="AlphaFoldDB" id="A0A1X7U519"/>
<proteinExistence type="predicted"/>
<protein>
    <submittedName>
        <fullName evidence="1">Uncharacterized protein</fullName>
    </submittedName>
</protein>
<name>A0A1X7U519_AMPQE</name>
<dbReference type="InParanoid" id="A0A1X7U519"/>
<reference evidence="1" key="1">
    <citation type="submission" date="2017-05" db="UniProtKB">
        <authorList>
            <consortium name="EnsemblMetazoa"/>
        </authorList>
    </citation>
    <scope>IDENTIFICATION</scope>
</reference>
<organism evidence="1">
    <name type="scientific">Amphimedon queenslandica</name>
    <name type="common">Sponge</name>
    <dbReference type="NCBI Taxonomy" id="400682"/>
    <lineage>
        <taxon>Eukaryota</taxon>
        <taxon>Metazoa</taxon>
        <taxon>Porifera</taxon>
        <taxon>Demospongiae</taxon>
        <taxon>Heteroscleromorpha</taxon>
        <taxon>Haplosclerida</taxon>
        <taxon>Niphatidae</taxon>
        <taxon>Amphimedon</taxon>
    </lineage>
</organism>